<evidence type="ECO:0008006" key="7">
    <source>
        <dbReference type="Google" id="ProtNLM"/>
    </source>
</evidence>
<keyword evidence="2" id="KW-0805">Transcription regulation</keyword>
<keyword evidence="6" id="KW-1185">Reference proteome</keyword>
<sequence length="138" mass="15776">MRICNCNISDAELEVMNILWEKDSATSRELSSILEKKKDWKNTTVKTLLSRLVDKGFLGTEKVSNYFVYSALISKESTLEYLTRNFNSNICSKSVADVIYQLINDNDLSSDDISRLENLLKKKTANDNIKCNCIPEDH</sequence>
<dbReference type="OrthoDB" id="9795583at2"/>
<dbReference type="Gene3D" id="1.10.10.10">
    <property type="entry name" value="Winged helix-like DNA-binding domain superfamily/Winged helix DNA-binding domain"/>
    <property type="match status" value="1"/>
</dbReference>
<dbReference type="InterPro" id="IPR036390">
    <property type="entry name" value="WH_DNA-bd_sf"/>
</dbReference>
<dbReference type="InterPro" id="IPR014071">
    <property type="entry name" value="Cu_transp_CopY/TcrY"/>
</dbReference>
<dbReference type="SUPFAM" id="SSF46785">
    <property type="entry name" value="Winged helix' DNA-binding domain"/>
    <property type="match status" value="1"/>
</dbReference>
<dbReference type="Pfam" id="PF03965">
    <property type="entry name" value="Penicillinase_R"/>
    <property type="match status" value="1"/>
</dbReference>
<evidence type="ECO:0000256" key="2">
    <source>
        <dbReference type="ARBA" id="ARBA00023015"/>
    </source>
</evidence>
<dbReference type="InterPro" id="IPR005650">
    <property type="entry name" value="BlaI_family"/>
</dbReference>
<comment type="caution">
    <text evidence="5">The sequence shown here is derived from an EMBL/GenBank/DDBJ whole genome shotgun (WGS) entry which is preliminary data.</text>
</comment>
<protein>
    <recommendedName>
        <fullName evidence="7">CopY/TcrY family copper transport repressor</fullName>
    </recommendedName>
</protein>
<dbReference type="InterPro" id="IPR036388">
    <property type="entry name" value="WH-like_DNA-bd_sf"/>
</dbReference>
<dbReference type="Proteomes" id="UP000241434">
    <property type="component" value="Unassembled WGS sequence"/>
</dbReference>
<evidence type="ECO:0000256" key="1">
    <source>
        <dbReference type="ARBA" id="ARBA00011046"/>
    </source>
</evidence>
<gene>
    <name evidence="5" type="ORF">UF10_06645</name>
</gene>
<evidence type="ECO:0000313" key="5">
    <source>
        <dbReference type="EMBL" id="PSJ30996.1"/>
    </source>
</evidence>
<keyword evidence="3" id="KW-0238">DNA-binding</keyword>
<dbReference type="NCBIfam" id="TIGR02698">
    <property type="entry name" value="CopY_TcrY"/>
    <property type="match status" value="1"/>
</dbReference>
<reference evidence="5" key="1">
    <citation type="thesis" date="2015" institute="Rutgers" country="The State University of New Jersey, 14 College Farm Rd., New Brunswick, NJ, USA">
        <title>Ammonia toxicity in bacteria and its implications for treatment of and resource recovery from highly nitrogenous organic wastes.</title>
        <authorList>
            <person name="Luther A.K."/>
        </authorList>
    </citation>
    <scope>NUCLEOTIDE SEQUENCE</scope>
    <source>
        <strain evidence="5">RT-10B</strain>
    </source>
</reference>
<comment type="similarity">
    <text evidence="1">Belongs to the BlaI transcriptional regulatory family.</text>
</comment>
<dbReference type="GO" id="GO:0045892">
    <property type="term" value="P:negative regulation of DNA-templated transcription"/>
    <property type="evidence" value="ECO:0007669"/>
    <property type="project" value="InterPro"/>
</dbReference>
<dbReference type="PIRSF" id="PIRSF019455">
    <property type="entry name" value="CopR_AtkY"/>
    <property type="match status" value="1"/>
</dbReference>
<dbReference type="AlphaFoldDB" id="A0A2P7PZ51"/>
<dbReference type="RefSeq" id="WP_106777051.1">
    <property type="nucleotide sequence ID" value="NZ_JBGGGQ010000008.1"/>
</dbReference>
<dbReference type="EMBL" id="JYGE01000006">
    <property type="protein sequence ID" value="PSJ30996.1"/>
    <property type="molecule type" value="Genomic_DNA"/>
</dbReference>
<evidence type="ECO:0000256" key="4">
    <source>
        <dbReference type="ARBA" id="ARBA00023163"/>
    </source>
</evidence>
<evidence type="ECO:0000256" key="3">
    <source>
        <dbReference type="ARBA" id="ARBA00023125"/>
    </source>
</evidence>
<organism evidence="5 6">
    <name type="scientific">Peptostreptococcus russellii</name>
    <dbReference type="NCBI Taxonomy" id="215200"/>
    <lineage>
        <taxon>Bacteria</taxon>
        <taxon>Bacillati</taxon>
        <taxon>Bacillota</taxon>
        <taxon>Clostridia</taxon>
        <taxon>Peptostreptococcales</taxon>
        <taxon>Peptostreptococcaceae</taxon>
        <taxon>Peptostreptococcus</taxon>
    </lineage>
</organism>
<name>A0A2P7PZ51_9FIRM</name>
<proteinExistence type="inferred from homology"/>
<dbReference type="GO" id="GO:0003677">
    <property type="term" value="F:DNA binding"/>
    <property type="evidence" value="ECO:0007669"/>
    <property type="project" value="UniProtKB-KW"/>
</dbReference>
<keyword evidence="4" id="KW-0804">Transcription</keyword>
<accession>A0A2P7PZ51</accession>
<evidence type="ECO:0000313" key="6">
    <source>
        <dbReference type="Proteomes" id="UP000241434"/>
    </source>
</evidence>